<dbReference type="PANTHER" id="PTHR33044">
    <property type="entry name" value="BIFUNCTIONAL INHIBITOR/LIPID-TRANSFER PROTEIN/SEED STORAGE 2S ALBUMIN SUPERFAMILY PROTEIN-RELATED"/>
    <property type="match status" value="1"/>
</dbReference>
<dbReference type="Gene3D" id="1.10.110.10">
    <property type="entry name" value="Plant lipid-transfer and hydrophobic proteins"/>
    <property type="match status" value="1"/>
</dbReference>
<keyword evidence="5" id="KW-0472">Membrane</keyword>
<gene>
    <name evidence="7" type="primary">ga14396</name>
    <name evidence="7" type="ORF">PR202_ga14396</name>
</gene>
<comment type="similarity">
    <text evidence="1">Belongs to the plant LTP family.</text>
</comment>
<dbReference type="InterPro" id="IPR036312">
    <property type="entry name" value="Bifun_inhib/LTP/seed_sf"/>
</dbReference>
<evidence type="ECO:0000259" key="6">
    <source>
        <dbReference type="Pfam" id="PF14368"/>
    </source>
</evidence>
<dbReference type="Proteomes" id="UP001054889">
    <property type="component" value="Unassembled WGS sequence"/>
</dbReference>
<evidence type="ECO:0000313" key="7">
    <source>
        <dbReference type="EMBL" id="GJM97467.1"/>
    </source>
</evidence>
<reference evidence="7" key="2">
    <citation type="submission" date="2021-12" db="EMBL/GenBank/DDBJ databases">
        <title>Resequencing data analysis of finger millet.</title>
        <authorList>
            <person name="Hatakeyama M."/>
            <person name="Aluri S."/>
            <person name="Balachadran M.T."/>
            <person name="Sivarajan S.R."/>
            <person name="Poveda L."/>
            <person name="Shimizu-Inatsugi R."/>
            <person name="Schlapbach R."/>
            <person name="Sreeman S.M."/>
            <person name="Shimizu K.K."/>
        </authorList>
    </citation>
    <scope>NUCLEOTIDE SEQUENCE</scope>
</reference>
<dbReference type="CDD" id="cd00010">
    <property type="entry name" value="AAI_LTSS"/>
    <property type="match status" value="1"/>
</dbReference>
<dbReference type="InterPro" id="IPR043325">
    <property type="entry name" value="LTSS"/>
</dbReference>
<comment type="caution">
    <text evidence="7">The sequence shown here is derived from an EMBL/GenBank/DDBJ whole genome shotgun (WGS) entry which is preliminary data.</text>
</comment>
<organism evidence="7 8">
    <name type="scientific">Eleusine coracana subsp. coracana</name>
    <dbReference type="NCBI Taxonomy" id="191504"/>
    <lineage>
        <taxon>Eukaryota</taxon>
        <taxon>Viridiplantae</taxon>
        <taxon>Streptophyta</taxon>
        <taxon>Embryophyta</taxon>
        <taxon>Tracheophyta</taxon>
        <taxon>Spermatophyta</taxon>
        <taxon>Magnoliopsida</taxon>
        <taxon>Liliopsida</taxon>
        <taxon>Poales</taxon>
        <taxon>Poaceae</taxon>
        <taxon>PACMAD clade</taxon>
        <taxon>Chloridoideae</taxon>
        <taxon>Cynodonteae</taxon>
        <taxon>Eleusininae</taxon>
        <taxon>Eleusine</taxon>
    </lineage>
</organism>
<keyword evidence="5" id="KW-1133">Transmembrane helix</keyword>
<protein>
    <recommendedName>
        <fullName evidence="6">Bifunctional inhibitor/plant lipid transfer protein/seed storage helical domain-containing protein</fullName>
    </recommendedName>
</protein>
<keyword evidence="3" id="KW-1015">Disulfide bond</keyword>
<name>A0AAV5CHB9_ELECO</name>
<feature type="domain" description="Bifunctional inhibitor/plant lipid transfer protein/seed storage helical" evidence="6">
    <location>
        <begin position="79"/>
        <end position="168"/>
    </location>
</feature>
<dbReference type="Pfam" id="PF14368">
    <property type="entry name" value="LTP_2"/>
    <property type="match status" value="1"/>
</dbReference>
<evidence type="ECO:0000256" key="2">
    <source>
        <dbReference type="ARBA" id="ARBA00022729"/>
    </source>
</evidence>
<keyword evidence="4" id="KW-0325">Glycoprotein</keyword>
<evidence type="ECO:0000256" key="3">
    <source>
        <dbReference type="ARBA" id="ARBA00023157"/>
    </source>
</evidence>
<reference evidence="7" key="1">
    <citation type="journal article" date="2018" name="DNA Res.">
        <title>Multiple hybrid de novo genome assembly of finger millet, an orphan allotetraploid crop.</title>
        <authorList>
            <person name="Hatakeyama M."/>
            <person name="Aluri S."/>
            <person name="Balachadran M.T."/>
            <person name="Sivarajan S.R."/>
            <person name="Patrignani A."/>
            <person name="Gruter S."/>
            <person name="Poveda L."/>
            <person name="Shimizu-Inatsugi R."/>
            <person name="Baeten J."/>
            <person name="Francoijs K.J."/>
            <person name="Nataraja K.N."/>
            <person name="Reddy Y.A.N."/>
            <person name="Phadnis S."/>
            <person name="Ravikumar R.L."/>
            <person name="Schlapbach R."/>
            <person name="Sreeman S.M."/>
            <person name="Shimizu K.K."/>
        </authorList>
    </citation>
    <scope>NUCLEOTIDE SEQUENCE</scope>
</reference>
<accession>A0AAV5CHB9</accession>
<proteinExistence type="inferred from homology"/>
<evidence type="ECO:0000256" key="4">
    <source>
        <dbReference type="ARBA" id="ARBA00023180"/>
    </source>
</evidence>
<evidence type="ECO:0000256" key="1">
    <source>
        <dbReference type="ARBA" id="ARBA00009748"/>
    </source>
</evidence>
<feature type="transmembrane region" description="Helical" evidence="5">
    <location>
        <begin position="213"/>
        <end position="231"/>
    </location>
</feature>
<evidence type="ECO:0000313" key="8">
    <source>
        <dbReference type="Proteomes" id="UP001054889"/>
    </source>
</evidence>
<dbReference type="InterPro" id="IPR016140">
    <property type="entry name" value="Bifunc_inhib/LTP/seed_store"/>
</dbReference>
<keyword evidence="5" id="KW-0812">Transmembrane</keyword>
<keyword evidence="2" id="KW-0732">Signal</keyword>
<sequence length="233" mass="23931">MSPICCTAKRLIPGHGTCRQPPSLARHQLCTIQDIRVTTITQHRSDHSLIHTLQSLQLCQSVTMRRSLLILALCLATTASAAAAPTSDDGTAVPSCASKLVPCGAFLNSTSTPPATCCGPLKEAAFNETKCMCAMLLNKAALQAFGVAPDQGMALAKRCGVTVDASVCNKYAAGTGAAGAGAATGGAAADSSTSTGNSPSTVTKPTANGGTTLRLNLMAAWSFLIFIWWTIMA</sequence>
<dbReference type="EMBL" id="BQKI01000007">
    <property type="protein sequence ID" value="GJM97467.1"/>
    <property type="molecule type" value="Genomic_DNA"/>
</dbReference>
<keyword evidence="8" id="KW-1185">Reference proteome</keyword>
<evidence type="ECO:0000256" key="5">
    <source>
        <dbReference type="SAM" id="Phobius"/>
    </source>
</evidence>
<dbReference type="AlphaFoldDB" id="A0AAV5CHB9"/>
<dbReference type="SUPFAM" id="SSF47699">
    <property type="entry name" value="Bifunctional inhibitor/lipid-transfer protein/seed storage 2S albumin"/>
    <property type="match status" value="1"/>
</dbReference>